<feature type="compositionally biased region" description="Polar residues" evidence="1">
    <location>
        <begin position="541"/>
        <end position="585"/>
    </location>
</feature>
<feature type="compositionally biased region" description="Basic and acidic residues" evidence="1">
    <location>
        <begin position="326"/>
        <end position="338"/>
    </location>
</feature>
<dbReference type="OrthoDB" id="3648773at2759"/>
<name>A0A2V1D6E9_9PLEO</name>
<dbReference type="EMBL" id="KZ805577">
    <property type="protein sequence ID" value="PVH93615.1"/>
    <property type="molecule type" value="Genomic_DNA"/>
</dbReference>
<evidence type="ECO:0000313" key="3">
    <source>
        <dbReference type="Proteomes" id="UP000244855"/>
    </source>
</evidence>
<dbReference type="Proteomes" id="UP000244855">
    <property type="component" value="Unassembled WGS sequence"/>
</dbReference>
<feature type="region of interest" description="Disordered" evidence="1">
    <location>
        <begin position="1"/>
        <end position="151"/>
    </location>
</feature>
<feature type="compositionally biased region" description="Low complexity" evidence="1">
    <location>
        <begin position="349"/>
        <end position="378"/>
    </location>
</feature>
<feature type="region of interest" description="Disordered" evidence="1">
    <location>
        <begin position="428"/>
        <end position="499"/>
    </location>
</feature>
<feature type="compositionally biased region" description="Pro residues" evidence="1">
    <location>
        <begin position="471"/>
        <end position="490"/>
    </location>
</feature>
<feature type="compositionally biased region" description="Polar residues" evidence="1">
    <location>
        <begin position="129"/>
        <end position="138"/>
    </location>
</feature>
<keyword evidence="3" id="KW-1185">Reference proteome</keyword>
<feature type="region of interest" description="Disordered" evidence="1">
    <location>
        <begin position="307"/>
        <end position="388"/>
    </location>
</feature>
<sequence length="723" mass="80247">MSVFSASNTSINHQPQSSELALPHPNQRKHSLAVSNDHYLLKTPSRPKMVRHYASLRDHAEVVTPEGRRSTPQPDGRREGFTRGVPKLEDSTDTHPRALPTTNTPPPLDELERKSSIEGTTKYRRPSVGRSNSSVSETSTKRSHSSFFRVMSRTDTGRSSLSGFARGARKNIIARQYIPPVDKEGSEKPPRRHTVFHGNRTVSRRSKFDFSATPDIELPRRNPEHASPSGRKGNTTSTIPIQDRRKQPKKLRLPLDMPELPSRSRPPATDPGTYLARTHSLRRSSWAINPTQSWRDVALVNATSTIPEHGDVAGMDTATQPISPEVDTHDKQPKERLALTRARFRRTRSSGTKTSTESSHPVTPTQQSQPQSPASRPPHGQEHAQNSRKRNNLLYRRWSGTHWPLHTAIGSATSSPDRSPFSVNRFLQSKQSGSSIKPSHNPSDSSQQESSWRKRRSFFVRSEPYSKEPMASPPDIVPPDINPDASPPKTVPNGEVRGQLADFGFDNQETVGGRHRPPSATERLPVSIWDSDALLMPLPSMTPNSSEDAESPQSPIDASNLTQQPHFEPSNNDSSPYRRVSNPSSPEDYWFRVPHTAGEDEKDGPEAEEIARLEWITPEHLPNSPLCPLHEKYRGGNKGFCVYHGRTYKPVSMPTQRPKARTAASATAVDGAGLGMETGGLDMPVRRRESKIIKVESFVNPPLALEGGLVKSKRARVEAASSP</sequence>
<accession>A0A2V1D6E9</accession>
<feature type="region of interest" description="Disordered" evidence="1">
    <location>
        <begin position="175"/>
        <end position="274"/>
    </location>
</feature>
<dbReference type="AlphaFoldDB" id="A0A2V1D6E9"/>
<evidence type="ECO:0000313" key="2">
    <source>
        <dbReference type="EMBL" id="PVH93615.1"/>
    </source>
</evidence>
<feature type="region of interest" description="Disordered" evidence="1">
    <location>
        <begin position="535"/>
        <end position="606"/>
    </location>
</feature>
<dbReference type="STRING" id="97972.A0A2V1D6E9"/>
<evidence type="ECO:0000256" key="1">
    <source>
        <dbReference type="SAM" id="MobiDB-lite"/>
    </source>
</evidence>
<feature type="compositionally biased region" description="Polar residues" evidence="1">
    <location>
        <begin position="428"/>
        <end position="450"/>
    </location>
</feature>
<gene>
    <name evidence="2" type="ORF">DM02DRAFT_634384</name>
</gene>
<organism evidence="2 3">
    <name type="scientific">Periconia macrospinosa</name>
    <dbReference type="NCBI Taxonomy" id="97972"/>
    <lineage>
        <taxon>Eukaryota</taxon>
        <taxon>Fungi</taxon>
        <taxon>Dikarya</taxon>
        <taxon>Ascomycota</taxon>
        <taxon>Pezizomycotina</taxon>
        <taxon>Dothideomycetes</taxon>
        <taxon>Pleosporomycetidae</taxon>
        <taxon>Pleosporales</taxon>
        <taxon>Massarineae</taxon>
        <taxon>Periconiaceae</taxon>
        <taxon>Periconia</taxon>
    </lineage>
</organism>
<feature type="compositionally biased region" description="Basic and acidic residues" evidence="1">
    <location>
        <begin position="55"/>
        <end position="96"/>
    </location>
</feature>
<feature type="compositionally biased region" description="Polar residues" evidence="1">
    <location>
        <begin position="1"/>
        <end position="19"/>
    </location>
</feature>
<protein>
    <submittedName>
        <fullName evidence="2">Uncharacterized protein</fullName>
    </submittedName>
</protein>
<proteinExistence type="predicted"/>
<reference evidence="2 3" key="1">
    <citation type="journal article" date="2018" name="Sci. Rep.">
        <title>Comparative genomics provides insights into the lifestyle and reveals functional heterogeneity of dark septate endophytic fungi.</title>
        <authorList>
            <person name="Knapp D.G."/>
            <person name="Nemeth J.B."/>
            <person name="Barry K."/>
            <person name="Hainaut M."/>
            <person name="Henrissat B."/>
            <person name="Johnson J."/>
            <person name="Kuo A."/>
            <person name="Lim J.H.P."/>
            <person name="Lipzen A."/>
            <person name="Nolan M."/>
            <person name="Ohm R.A."/>
            <person name="Tamas L."/>
            <person name="Grigoriev I.V."/>
            <person name="Spatafora J.W."/>
            <person name="Nagy L.G."/>
            <person name="Kovacs G.M."/>
        </authorList>
    </citation>
    <scope>NUCLEOTIDE SEQUENCE [LARGE SCALE GENOMIC DNA]</scope>
    <source>
        <strain evidence="2 3">DSE2036</strain>
    </source>
</reference>